<dbReference type="Proteomes" id="UP000772434">
    <property type="component" value="Unassembled WGS sequence"/>
</dbReference>
<keyword evidence="1" id="KW-0472">Membrane</keyword>
<dbReference type="AlphaFoldDB" id="A0A9P5U0G6"/>
<keyword evidence="1" id="KW-1133">Transmembrane helix</keyword>
<dbReference type="OrthoDB" id="3063486at2759"/>
<evidence type="ECO:0000256" key="1">
    <source>
        <dbReference type="SAM" id="Phobius"/>
    </source>
</evidence>
<keyword evidence="1" id="KW-0812">Transmembrane</keyword>
<evidence type="ECO:0000313" key="3">
    <source>
        <dbReference type="Proteomes" id="UP000772434"/>
    </source>
</evidence>
<protein>
    <submittedName>
        <fullName evidence="2">Uncharacterized protein</fullName>
    </submittedName>
</protein>
<name>A0A9P5U0G6_9AGAR</name>
<accession>A0A9P5U0G6</accession>
<proteinExistence type="predicted"/>
<feature type="transmembrane region" description="Helical" evidence="1">
    <location>
        <begin position="40"/>
        <end position="60"/>
    </location>
</feature>
<dbReference type="EMBL" id="JADNRY010000203">
    <property type="protein sequence ID" value="KAF9061397.1"/>
    <property type="molecule type" value="Genomic_DNA"/>
</dbReference>
<organism evidence="2 3">
    <name type="scientific">Rhodocollybia butyracea</name>
    <dbReference type="NCBI Taxonomy" id="206335"/>
    <lineage>
        <taxon>Eukaryota</taxon>
        <taxon>Fungi</taxon>
        <taxon>Dikarya</taxon>
        <taxon>Basidiomycota</taxon>
        <taxon>Agaricomycotina</taxon>
        <taxon>Agaricomycetes</taxon>
        <taxon>Agaricomycetidae</taxon>
        <taxon>Agaricales</taxon>
        <taxon>Marasmiineae</taxon>
        <taxon>Omphalotaceae</taxon>
        <taxon>Rhodocollybia</taxon>
    </lineage>
</organism>
<sequence length="162" mass="18082">MSALTMELEVSSATSAKLTGVKKSRLSALVVIARSLSRPILIPMLYLASINLIIIIQWAMITFDSHECYKWVFLLKTFDIIHIQKGINAESIRLNQEDGESTCAWAKKLNKEGSLLGFKAVNDAPPLGSNLAADVLSLMIQTPWQERMYKECVEYIMCIDGT</sequence>
<reference evidence="2" key="1">
    <citation type="submission" date="2020-11" db="EMBL/GenBank/DDBJ databases">
        <authorList>
            <consortium name="DOE Joint Genome Institute"/>
            <person name="Ahrendt S."/>
            <person name="Riley R."/>
            <person name="Andreopoulos W."/>
            <person name="Labutti K."/>
            <person name="Pangilinan J."/>
            <person name="Ruiz-Duenas F.J."/>
            <person name="Barrasa J.M."/>
            <person name="Sanchez-Garcia M."/>
            <person name="Camarero S."/>
            <person name="Miyauchi S."/>
            <person name="Serrano A."/>
            <person name="Linde D."/>
            <person name="Babiker R."/>
            <person name="Drula E."/>
            <person name="Ayuso-Fernandez I."/>
            <person name="Pacheco R."/>
            <person name="Padilla G."/>
            <person name="Ferreira P."/>
            <person name="Barriuso J."/>
            <person name="Kellner H."/>
            <person name="Castanera R."/>
            <person name="Alfaro M."/>
            <person name="Ramirez L."/>
            <person name="Pisabarro A.G."/>
            <person name="Kuo A."/>
            <person name="Tritt A."/>
            <person name="Lipzen A."/>
            <person name="He G."/>
            <person name="Yan M."/>
            <person name="Ng V."/>
            <person name="Cullen D."/>
            <person name="Martin F."/>
            <person name="Rosso M.-N."/>
            <person name="Henrissat B."/>
            <person name="Hibbett D."/>
            <person name="Martinez A.T."/>
            <person name="Grigoriev I.V."/>
        </authorList>
    </citation>
    <scope>NUCLEOTIDE SEQUENCE</scope>
    <source>
        <strain evidence="2">AH 40177</strain>
    </source>
</reference>
<comment type="caution">
    <text evidence="2">The sequence shown here is derived from an EMBL/GenBank/DDBJ whole genome shotgun (WGS) entry which is preliminary data.</text>
</comment>
<keyword evidence="3" id="KW-1185">Reference proteome</keyword>
<evidence type="ECO:0000313" key="2">
    <source>
        <dbReference type="EMBL" id="KAF9061397.1"/>
    </source>
</evidence>
<gene>
    <name evidence="2" type="ORF">BDP27DRAFT_1369677</name>
</gene>